<proteinExistence type="predicted"/>
<dbReference type="EMBL" id="QDEB01129944">
    <property type="protein sequence ID" value="RZB39246.1"/>
    <property type="molecule type" value="Genomic_DNA"/>
</dbReference>
<dbReference type="Proteomes" id="UP000292052">
    <property type="component" value="Unassembled WGS sequence"/>
</dbReference>
<sequence>NCRVNKSPDSLLDEDVHHPSILVDFDFCNYGIKLGIFNSKFNFLNFRKADMDLIVETVSQLIGHHYYCALTLTMLPCFSMRCYLVLLKVVYRFRSDIKVHHLSHRGFMVP</sequence>
<organism evidence="1 2">
    <name type="scientific">Asbolus verrucosus</name>
    <name type="common">Desert ironclad beetle</name>
    <dbReference type="NCBI Taxonomy" id="1661398"/>
    <lineage>
        <taxon>Eukaryota</taxon>
        <taxon>Metazoa</taxon>
        <taxon>Ecdysozoa</taxon>
        <taxon>Arthropoda</taxon>
        <taxon>Hexapoda</taxon>
        <taxon>Insecta</taxon>
        <taxon>Pterygota</taxon>
        <taxon>Neoptera</taxon>
        <taxon>Endopterygota</taxon>
        <taxon>Coleoptera</taxon>
        <taxon>Polyphaga</taxon>
        <taxon>Cucujiformia</taxon>
        <taxon>Tenebrionidae</taxon>
        <taxon>Pimeliinae</taxon>
        <taxon>Asbolus</taxon>
    </lineage>
</organism>
<name>A0A482V7S3_ASBVE</name>
<reference evidence="1 2" key="1">
    <citation type="submission" date="2017-03" db="EMBL/GenBank/DDBJ databases">
        <title>Genome of the blue death feigning beetle - Asbolus verrucosus.</title>
        <authorList>
            <person name="Rider S.D."/>
        </authorList>
    </citation>
    <scope>NUCLEOTIDE SEQUENCE [LARGE SCALE GENOMIC DNA]</scope>
    <source>
        <strain evidence="1">Butters</strain>
        <tissue evidence="1">Head and leg muscle</tissue>
    </source>
</reference>
<dbReference type="AlphaFoldDB" id="A0A482V7S3"/>
<comment type="caution">
    <text evidence="1">The sequence shown here is derived from an EMBL/GenBank/DDBJ whole genome shotgun (WGS) entry which is preliminary data.</text>
</comment>
<evidence type="ECO:0000313" key="1">
    <source>
        <dbReference type="EMBL" id="RZB39246.1"/>
    </source>
</evidence>
<protein>
    <submittedName>
        <fullName evidence="1">Uncharacterized protein</fullName>
    </submittedName>
</protein>
<feature type="non-terminal residue" evidence="1">
    <location>
        <position position="1"/>
    </location>
</feature>
<gene>
    <name evidence="1" type="ORF">BDFB_011825</name>
</gene>
<keyword evidence="2" id="KW-1185">Reference proteome</keyword>
<accession>A0A482V7S3</accession>
<evidence type="ECO:0000313" key="2">
    <source>
        <dbReference type="Proteomes" id="UP000292052"/>
    </source>
</evidence>